<dbReference type="InterPro" id="IPR015422">
    <property type="entry name" value="PyrdxlP-dep_Trfase_small"/>
</dbReference>
<accession>A0A934VQW2</accession>
<gene>
    <name evidence="7" type="ORF">JIN87_08575</name>
</gene>
<dbReference type="SMART" id="SM00345">
    <property type="entry name" value="HTH_GNTR"/>
    <property type="match status" value="1"/>
</dbReference>
<dbReference type="CDD" id="cd00609">
    <property type="entry name" value="AAT_like"/>
    <property type="match status" value="1"/>
</dbReference>
<evidence type="ECO:0000256" key="4">
    <source>
        <dbReference type="ARBA" id="ARBA00023125"/>
    </source>
</evidence>
<reference evidence="7" key="1">
    <citation type="submission" date="2021-01" db="EMBL/GenBank/DDBJ databases">
        <title>Modified the classification status of verrucomicrobia.</title>
        <authorList>
            <person name="Feng X."/>
        </authorList>
    </citation>
    <scope>NUCLEOTIDE SEQUENCE</scope>
    <source>
        <strain evidence="7">KCTC 13126</strain>
    </source>
</reference>
<evidence type="ECO:0000313" key="7">
    <source>
        <dbReference type="EMBL" id="MBK1876919.1"/>
    </source>
</evidence>
<dbReference type="Gene3D" id="3.40.640.10">
    <property type="entry name" value="Type I PLP-dependent aspartate aminotransferase-like (Major domain)"/>
    <property type="match status" value="1"/>
</dbReference>
<keyword evidence="8" id="KW-1185">Reference proteome</keyword>
<dbReference type="GO" id="GO:0008483">
    <property type="term" value="F:transaminase activity"/>
    <property type="evidence" value="ECO:0007669"/>
    <property type="project" value="UniProtKB-KW"/>
</dbReference>
<evidence type="ECO:0000259" key="6">
    <source>
        <dbReference type="PROSITE" id="PS50949"/>
    </source>
</evidence>
<proteinExistence type="inferred from homology"/>
<dbReference type="InterPro" id="IPR000524">
    <property type="entry name" value="Tscrpt_reg_HTH_GntR"/>
</dbReference>
<keyword evidence="3" id="KW-0805">Transcription regulation</keyword>
<feature type="domain" description="HTH gntR-type" evidence="6">
    <location>
        <begin position="13"/>
        <end position="81"/>
    </location>
</feature>
<dbReference type="InterPro" id="IPR036390">
    <property type="entry name" value="WH_DNA-bd_sf"/>
</dbReference>
<dbReference type="GO" id="GO:0003700">
    <property type="term" value="F:DNA-binding transcription factor activity"/>
    <property type="evidence" value="ECO:0007669"/>
    <property type="project" value="InterPro"/>
</dbReference>
<dbReference type="EMBL" id="JAENIL010000013">
    <property type="protein sequence ID" value="MBK1876919.1"/>
    <property type="molecule type" value="Genomic_DNA"/>
</dbReference>
<dbReference type="InterPro" id="IPR004839">
    <property type="entry name" value="Aminotransferase_I/II_large"/>
</dbReference>
<keyword evidence="4" id="KW-0238">DNA-binding</keyword>
<dbReference type="SUPFAM" id="SSF53383">
    <property type="entry name" value="PLP-dependent transferases"/>
    <property type="match status" value="1"/>
</dbReference>
<dbReference type="Pfam" id="PF00155">
    <property type="entry name" value="Aminotran_1_2"/>
    <property type="match status" value="1"/>
</dbReference>
<dbReference type="GO" id="GO:0003677">
    <property type="term" value="F:DNA binding"/>
    <property type="evidence" value="ECO:0007669"/>
    <property type="project" value="UniProtKB-KW"/>
</dbReference>
<dbReference type="InterPro" id="IPR015424">
    <property type="entry name" value="PyrdxlP-dep_Trfase"/>
</dbReference>
<protein>
    <submittedName>
        <fullName evidence="7">PLP-dependent aminotransferase family protein</fullName>
    </submittedName>
</protein>
<dbReference type="InterPro" id="IPR036388">
    <property type="entry name" value="WH-like_DNA-bd_sf"/>
</dbReference>
<dbReference type="AlphaFoldDB" id="A0A934VQW2"/>
<dbReference type="GO" id="GO:0030170">
    <property type="term" value="F:pyridoxal phosphate binding"/>
    <property type="evidence" value="ECO:0007669"/>
    <property type="project" value="InterPro"/>
</dbReference>
<sequence>MTMWTPDLSPFPGPRYRAIADALEADIARGTIPAGFQLPTHRSLADDLGVTVGTITRAYAEAAQRGLIRGETGRGSFVNGAVEPERSFQNPEDIPNNAVNMGLTLPLHALDPELGPTLAKLSSSPDLQSLLRYFPSRGRLIDRETGVEWLRRYGVDTHSDNISLSVGGQHALAVILSAALKPGDAIAVEQYSYPLFKTLARRLGIKLIPIKMDREGMLPTSLKRACKKQKIKALYCMPNCQNPTAAQMSEKRRIQLADIAIGQKLIIVEDEAYGLFSEGPLTPLFKLAPEQTFFIGSLSKIVAAGLRVAYVSSPSKLVKRVEQAIADFTYMPAPLTAEIARRLLQSGTADTTMELKKAEAKRRNLLAKKKLRRFKVQQQTYGYFAWLELPENWNASDFVREAAEHDVKVTNGDQFLVGPASQSNTVRLSLSAPESIEDLERGLEELVTILR</sequence>
<comment type="similarity">
    <text evidence="1">In the C-terminal section; belongs to the class-I pyridoxal-phosphate-dependent aminotransferase family.</text>
</comment>
<keyword evidence="5" id="KW-0804">Transcription</keyword>
<name>A0A934VQW2_9BACT</name>
<dbReference type="RefSeq" id="WP_200355135.1">
    <property type="nucleotide sequence ID" value="NZ_JAENIL010000013.1"/>
</dbReference>
<keyword evidence="7" id="KW-0808">Transferase</keyword>
<dbReference type="Proteomes" id="UP000617628">
    <property type="component" value="Unassembled WGS sequence"/>
</dbReference>
<evidence type="ECO:0000256" key="3">
    <source>
        <dbReference type="ARBA" id="ARBA00023015"/>
    </source>
</evidence>
<dbReference type="PANTHER" id="PTHR46577:SF1">
    <property type="entry name" value="HTH-TYPE TRANSCRIPTIONAL REGULATORY PROTEIN GABR"/>
    <property type="match status" value="1"/>
</dbReference>
<evidence type="ECO:0000256" key="2">
    <source>
        <dbReference type="ARBA" id="ARBA00022898"/>
    </source>
</evidence>
<dbReference type="InterPro" id="IPR015421">
    <property type="entry name" value="PyrdxlP-dep_Trfase_major"/>
</dbReference>
<dbReference type="PANTHER" id="PTHR46577">
    <property type="entry name" value="HTH-TYPE TRANSCRIPTIONAL REGULATORY PROTEIN GABR"/>
    <property type="match status" value="1"/>
</dbReference>
<dbReference type="CDD" id="cd07377">
    <property type="entry name" value="WHTH_GntR"/>
    <property type="match status" value="1"/>
</dbReference>
<evidence type="ECO:0000256" key="1">
    <source>
        <dbReference type="ARBA" id="ARBA00005384"/>
    </source>
</evidence>
<keyword evidence="7" id="KW-0032">Aminotransferase</keyword>
<evidence type="ECO:0000313" key="8">
    <source>
        <dbReference type="Proteomes" id="UP000617628"/>
    </source>
</evidence>
<dbReference type="Pfam" id="PF00392">
    <property type="entry name" value="GntR"/>
    <property type="match status" value="1"/>
</dbReference>
<dbReference type="Gene3D" id="3.90.1150.10">
    <property type="entry name" value="Aspartate Aminotransferase, domain 1"/>
    <property type="match status" value="1"/>
</dbReference>
<dbReference type="SUPFAM" id="SSF46785">
    <property type="entry name" value="Winged helix' DNA-binding domain"/>
    <property type="match status" value="1"/>
</dbReference>
<dbReference type="InterPro" id="IPR051446">
    <property type="entry name" value="HTH_trans_reg/aminotransferase"/>
</dbReference>
<comment type="caution">
    <text evidence="7">The sequence shown here is derived from an EMBL/GenBank/DDBJ whole genome shotgun (WGS) entry which is preliminary data.</text>
</comment>
<dbReference type="PROSITE" id="PS50949">
    <property type="entry name" value="HTH_GNTR"/>
    <property type="match status" value="1"/>
</dbReference>
<dbReference type="Gene3D" id="1.10.10.10">
    <property type="entry name" value="Winged helix-like DNA-binding domain superfamily/Winged helix DNA-binding domain"/>
    <property type="match status" value="1"/>
</dbReference>
<evidence type="ECO:0000256" key="5">
    <source>
        <dbReference type="ARBA" id="ARBA00023163"/>
    </source>
</evidence>
<keyword evidence="2" id="KW-0663">Pyridoxal phosphate</keyword>
<organism evidence="7 8">
    <name type="scientific">Pelagicoccus mobilis</name>
    <dbReference type="NCBI Taxonomy" id="415221"/>
    <lineage>
        <taxon>Bacteria</taxon>
        <taxon>Pseudomonadati</taxon>
        <taxon>Verrucomicrobiota</taxon>
        <taxon>Opitutia</taxon>
        <taxon>Puniceicoccales</taxon>
        <taxon>Pelagicoccaceae</taxon>
        <taxon>Pelagicoccus</taxon>
    </lineage>
</organism>